<reference evidence="3" key="1">
    <citation type="journal article" date="2013" name="Nature">
        <title>Pan genome of the phytoplankton Emiliania underpins its global distribution.</title>
        <authorList>
            <person name="Read B.A."/>
            <person name="Kegel J."/>
            <person name="Klute M.J."/>
            <person name="Kuo A."/>
            <person name="Lefebvre S.C."/>
            <person name="Maumus F."/>
            <person name="Mayer C."/>
            <person name="Miller J."/>
            <person name="Monier A."/>
            <person name="Salamov A."/>
            <person name="Young J."/>
            <person name="Aguilar M."/>
            <person name="Claverie J.M."/>
            <person name="Frickenhaus S."/>
            <person name="Gonzalez K."/>
            <person name="Herman E.K."/>
            <person name="Lin Y.C."/>
            <person name="Napier J."/>
            <person name="Ogata H."/>
            <person name="Sarno A.F."/>
            <person name="Shmutz J."/>
            <person name="Schroeder D."/>
            <person name="de Vargas C."/>
            <person name="Verret F."/>
            <person name="von Dassow P."/>
            <person name="Valentin K."/>
            <person name="Van de Peer Y."/>
            <person name="Wheeler G."/>
            <person name="Dacks J.B."/>
            <person name="Delwiche C.F."/>
            <person name="Dyhrman S.T."/>
            <person name="Glockner G."/>
            <person name="John U."/>
            <person name="Richards T."/>
            <person name="Worden A.Z."/>
            <person name="Zhang X."/>
            <person name="Grigoriev I.V."/>
            <person name="Allen A.E."/>
            <person name="Bidle K."/>
            <person name="Borodovsky M."/>
            <person name="Bowler C."/>
            <person name="Brownlee C."/>
            <person name="Cock J.M."/>
            <person name="Elias M."/>
            <person name="Gladyshev V.N."/>
            <person name="Groth M."/>
            <person name="Guda C."/>
            <person name="Hadaegh A."/>
            <person name="Iglesias-Rodriguez M.D."/>
            <person name="Jenkins J."/>
            <person name="Jones B.M."/>
            <person name="Lawson T."/>
            <person name="Leese F."/>
            <person name="Lindquist E."/>
            <person name="Lobanov A."/>
            <person name="Lomsadze A."/>
            <person name="Malik S.B."/>
            <person name="Marsh M.E."/>
            <person name="Mackinder L."/>
            <person name="Mock T."/>
            <person name="Mueller-Roeber B."/>
            <person name="Pagarete A."/>
            <person name="Parker M."/>
            <person name="Probert I."/>
            <person name="Quesneville H."/>
            <person name="Raines C."/>
            <person name="Rensing S.A."/>
            <person name="Riano-Pachon D.M."/>
            <person name="Richier S."/>
            <person name="Rokitta S."/>
            <person name="Shiraiwa Y."/>
            <person name="Soanes D.M."/>
            <person name="van der Giezen M."/>
            <person name="Wahlund T.M."/>
            <person name="Williams B."/>
            <person name="Wilson W."/>
            <person name="Wolfe G."/>
            <person name="Wurch L.L."/>
        </authorList>
    </citation>
    <scope>NUCLEOTIDE SEQUENCE</scope>
</reference>
<keyword evidence="3" id="KW-1185">Reference proteome</keyword>
<feature type="transmembrane region" description="Helical" evidence="1">
    <location>
        <begin position="33"/>
        <end position="52"/>
    </location>
</feature>
<dbReference type="PaxDb" id="2903-EOD11077"/>
<keyword evidence="1" id="KW-1133">Transmembrane helix</keyword>
<keyword evidence="1" id="KW-0812">Transmembrane</keyword>
<dbReference type="HOGENOM" id="CLU_1392491_0_0_1"/>
<dbReference type="Proteomes" id="UP000013827">
    <property type="component" value="Unassembled WGS sequence"/>
</dbReference>
<reference evidence="2" key="2">
    <citation type="submission" date="2024-10" db="UniProtKB">
        <authorList>
            <consortium name="EnsemblProtists"/>
        </authorList>
    </citation>
    <scope>IDENTIFICATION</scope>
</reference>
<proteinExistence type="predicted"/>
<dbReference type="GeneID" id="17257331"/>
<accession>A0A0D3IIJ2</accession>
<protein>
    <submittedName>
        <fullName evidence="2">Uncharacterized protein</fullName>
    </submittedName>
</protein>
<evidence type="ECO:0000256" key="1">
    <source>
        <dbReference type="SAM" id="Phobius"/>
    </source>
</evidence>
<name>A0A0D3IIJ2_EMIH1</name>
<keyword evidence="1" id="KW-0472">Membrane</keyword>
<evidence type="ECO:0000313" key="2">
    <source>
        <dbReference type="EnsemblProtists" id="EOD11077"/>
    </source>
</evidence>
<dbReference type="EnsemblProtists" id="EOD11077">
    <property type="protein sequence ID" value="EOD11077"/>
    <property type="gene ID" value="EMIHUDRAFT_214875"/>
</dbReference>
<organism evidence="2 3">
    <name type="scientific">Emiliania huxleyi (strain CCMP1516)</name>
    <dbReference type="NCBI Taxonomy" id="280463"/>
    <lineage>
        <taxon>Eukaryota</taxon>
        <taxon>Haptista</taxon>
        <taxon>Haptophyta</taxon>
        <taxon>Prymnesiophyceae</taxon>
        <taxon>Isochrysidales</taxon>
        <taxon>Noelaerhabdaceae</taxon>
        <taxon>Emiliania</taxon>
    </lineage>
</organism>
<dbReference type="KEGG" id="ehx:EMIHUDRAFT_214875"/>
<dbReference type="RefSeq" id="XP_005763506.1">
    <property type="nucleotide sequence ID" value="XM_005763449.1"/>
</dbReference>
<evidence type="ECO:0000313" key="3">
    <source>
        <dbReference type="Proteomes" id="UP000013827"/>
    </source>
</evidence>
<sequence>MRRDYQDGEVLEGTTSYTLASGEAWDDASELKLTLAIVGTLFLLLTVLTMFARAAGPPSGARATATRATMRGVVGQRGVGGQRLIEDDHVRSDDPVSCEVMAGAASPVAYSRRLPRPSAVRVAGWEDREGVTHYVIEVKEPGSASVKDVEAPTRRLHKRLHTGAGEALGLALASPAKLPLAPPDDTFKAKRAQAVL</sequence>
<dbReference type="AlphaFoldDB" id="A0A0D3IIJ2"/>